<dbReference type="InterPro" id="IPR051015">
    <property type="entry name" value="EvgA-like"/>
</dbReference>
<protein>
    <submittedName>
        <fullName evidence="3">Response regulator</fullName>
    </submittedName>
</protein>
<evidence type="ECO:0000256" key="1">
    <source>
        <dbReference type="PROSITE-ProRule" id="PRU00169"/>
    </source>
</evidence>
<dbReference type="KEGG" id="epl:P4G45_09125"/>
<proteinExistence type="predicted"/>
<dbReference type="EMBL" id="CP121194">
    <property type="protein sequence ID" value="XBH08658.1"/>
    <property type="molecule type" value="Genomic_DNA"/>
</dbReference>
<dbReference type="PANTHER" id="PTHR45566">
    <property type="entry name" value="HTH-TYPE TRANSCRIPTIONAL REGULATOR YHJB-RELATED"/>
    <property type="match status" value="1"/>
</dbReference>
<dbReference type="InterPro" id="IPR001789">
    <property type="entry name" value="Sig_transdc_resp-reg_receiver"/>
</dbReference>
<dbReference type="SUPFAM" id="SSF52172">
    <property type="entry name" value="CheY-like"/>
    <property type="match status" value="1"/>
</dbReference>
<sequence length="146" mass="15736">MAHCATVSAAIDVLQRTPIDVVLLDYDLGEERGTDLLRQLHACKSSARVLMVTAGMSERTILDILNAGVAGVLFKHSNPTQLVDAIRKIAQGEVVSGMDNSLKTMPLLFNIALNPLPPGDYDCQVTVLDPTGQKITFRQAPITLVP</sequence>
<evidence type="ECO:0000313" key="3">
    <source>
        <dbReference type="EMBL" id="XBH08658.1"/>
    </source>
</evidence>
<dbReference type="GO" id="GO:0000160">
    <property type="term" value="P:phosphorelay signal transduction system"/>
    <property type="evidence" value="ECO:0007669"/>
    <property type="project" value="InterPro"/>
</dbReference>
<organism evidence="3">
    <name type="scientific">Edaphobacter paludis</name>
    <dbReference type="NCBI Taxonomy" id="3035702"/>
    <lineage>
        <taxon>Bacteria</taxon>
        <taxon>Pseudomonadati</taxon>
        <taxon>Acidobacteriota</taxon>
        <taxon>Terriglobia</taxon>
        <taxon>Terriglobales</taxon>
        <taxon>Acidobacteriaceae</taxon>
        <taxon>Edaphobacter</taxon>
    </lineage>
</organism>
<keyword evidence="1" id="KW-0597">Phosphoprotein</keyword>
<dbReference type="RefSeq" id="WP_348266168.1">
    <property type="nucleotide sequence ID" value="NZ_CP121194.1"/>
</dbReference>
<accession>A0AAU7CUE1</accession>
<dbReference type="AlphaFoldDB" id="A0AAU7CUE1"/>
<dbReference type="PANTHER" id="PTHR45566:SF2">
    <property type="entry name" value="NARL SUBFAMILY"/>
    <property type="match status" value="1"/>
</dbReference>
<feature type="modified residue" description="4-aspartylphosphate" evidence="1">
    <location>
        <position position="25"/>
    </location>
</feature>
<name>A0AAU7CUE1_9BACT</name>
<dbReference type="Gene3D" id="3.40.50.2300">
    <property type="match status" value="1"/>
</dbReference>
<dbReference type="InterPro" id="IPR011006">
    <property type="entry name" value="CheY-like_superfamily"/>
</dbReference>
<feature type="domain" description="Response regulatory" evidence="2">
    <location>
        <begin position="1"/>
        <end position="90"/>
    </location>
</feature>
<evidence type="ECO:0000259" key="2">
    <source>
        <dbReference type="PROSITE" id="PS50110"/>
    </source>
</evidence>
<reference evidence="3" key="1">
    <citation type="submission" date="2023-03" db="EMBL/GenBank/DDBJ databases">
        <title>Edaphobacter sp.</title>
        <authorList>
            <person name="Huber K.J."/>
            <person name="Papendorf J."/>
            <person name="Pilke C."/>
            <person name="Bunk B."/>
            <person name="Sproeer C."/>
            <person name="Pester M."/>
        </authorList>
    </citation>
    <scope>NUCLEOTIDE SEQUENCE</scope>
    <source>
        <strain evidence="3">DSM 109919</strain>
    </source>
</reference>
<gene>
    <name evidence="3" type="ORF">P4G45_09125</name>
</gene>
<dbReference type="PROSITE" id="PS50110">
    <property type="entry name" value="RESPONSE_REGULATORY"/>
    <property type="match status" value="1"/>
</dbReference>
<dbReference type="Pfam" id="PF00072">
    <property type="entry name" value="Response_reg"/>
    <property type="match status" value="1"/>
</dbReference>